<comment type="caution">
    <text evidence="3">The sequence shown here is derived from an EMBL/GenBank/DDBJ whole genome shotgun (WGS) entry which is preliminary data.</text>
</comment>
<feature type="region of interest" description="Disordered" evidence="1">
    <location>
        <begin position="1"/>
        <end position="24"/>
    </location>
</feature>
<dbReference type="EMBL" id="BSFP01000067">
    <property type="protein sequence ID" value="GLL06134.1"/>
    <property type="molecule type" value="Genomic_DNA"/>
</dbReference>
<dbReference type="Proteomes" id="UP001143480">
    <property type="component" value="Unassembled WGS sequence"/>
</dbReference>
<evidence type="ECO:0000256" key="1">
    <source>
        <dbReference type="SAM" id="MobiDB-lite"/>
    </source>
</evidence>
<dbReference type="AlphaFoldDB" id="A0A9W6NR18"/>
<keyword evidence="2" id="KW-0812">Transmembrane</keyword>
<sequence length="328" mass="36160">MDEMTALREAFGPDPEPGPRTRERARAALHERMHSAPAPMATVTALRRRRWPMRAALTAAAAALAVVGAVAVENFGTVDDSGKGYSTVGLPFPEPANAGEVLTNAAWAATQKPWTDPRPEQFMYNESRELRNEKAYENEHPNDPIIPGRTRTITLQHWKRIDAKVMATNESGRLEVYRQGGDVTWGQLNYDELKGLDTPAKVLAWDRKDKNFGVDLDALLGQYVLPPKVEAAFYGALAQRPGARLSPDAVNIDGRPAVGLGWVEQEFVAHELLFDPATYRVIGERQVAIADRHVTDEHGDDDFTPKGALMRQVVYTKAVIVNNVGDTA</sequence>
<organism evidence="3 4">
    <name type="scientific">Dactylosporangium matsuzakiense</name>
    <dbReference type="NCBI Taxonomy" id="53360"/>
    <lineage>
        <taxon>Bacteria</taxon>
        <taxon>Bacillati</taxon>
        <taxon>Actinomycetota</taxon>
        <taxon>Actinomycetes</taxon>
        <taxon>Micromonosporales</taxon>
        <taxon>Micromonosporaceae</taxon>
        <taxon>Dactylosporangium</taxon>
    </lineage>
</organism>
<proteinExistence type="predicted"/>
<name>A0A9W6NR18_9ACTN</name>
<keyword evidence="2" id="KW-1133">Transmembrane helix</keyword>
<accession>A0A9W6NR18</accession>
<keyword evidence="2" id="KW-0472">Membrane</keyword>
<feature type="transmembrane region" description="Helical" evidence="2">
    <location>
        <begin position="55"/>
        <end position="72"/>
    </location>
</feature>
<gene>
    <name evidence="3" type="ORF">GCM10017581_078820</name>
</gene>
<evidence type="ECO:0000313" key="3">
    <source>
        <dbReference type="EMBL" id="GLL06134.1"/>
    </source>
</evidence>
<protein>
    <submittedName>
        <fullName evidence="3">Uncharacterized protein</fullName>
    </submittedName>
</protein>
<evidence type="ECO:0000256" key="2">
    <source>
        <dbReference type="SAM" id="Phobius"/>
    </source>
</evidence>
<dbReference type="RefSeq" id="WP_261964457.1">
    <property type="nucleotide sequence ID" value="NZ_BAAAXA010000001.1"/>
</dbReference>
<reference evidence="3" key="2">
    <citation type="submission" date="2023-01" db="EMBL/GenBank/DDBJ databases">
        <authorList>
            <person name="Sun Q."/>
            <person name="Evtushenko L."/>
        </authorList>
    </citation>
    <scope>NUCLEOTIDE SEQUENCE</scope>
    <source>
        <strain evidence="3">VKM Ac-1321</strain>
    </source>
</reference>
<evidence type="ECO:0000313" key="4">
    <source>
        <dbReference type="Proteomes" id="UP001143480"/>
    </source>
</evidence>
<reference evidence="3" key="1">
    <citation type="journal article" date="2014" name="Int. J. Syst. Evol. Microbiol.">
        <title>Complete genome sequence of Corynebacterium casei LMG S-19264T (=DSM 44701T), isolated from a smear-ripened cheese.</title>
        <authorList>
            <consortium name="US DOE Joint Genome Institute (JGI-PGF)"/>
            <person name="Walter F."/>
            <person name="Albersmeier A."/>
            <person name="Kalinowski J."/>
            <person name="Ruckert C."/>
        </authorList>
    </citation>
    <scope>NUCLEOTIDE SEQUENCE</scope>
    <source>
        <strain evidence="3">VKM Ac-1321</strain>
    </source>
</reference>
<keyword evidence="4" id="KW-1185">Reference proteome</keyword>